<feature type="compositionally biased region" description="Low complexity" evidence="1">
    <location>
        <begin position="89"/>
        <end position="99"/>
    </location>
</feature>
<dbReference type="HOGENOM" id="CLU_960122_0_0_1"/>
<protein>
    <submittedName>
        <fullName evidence="2">Uncharacterized protein</fullName>
    </submittedName>
</protein>
<dbReference type="AlphaFoldDB" id="E5ACK7"/>
<feature type="compositionally biased region" description="Polar residues" evidence="1">
    <location>
        <begin position="282"/>
        <end position="296"/>
    </location>
</feature>
<feature type="region of interest" description="Disordered" evidence="1">
    <location>
        <begin position="1"/>
        <end position="125"/>
    </location>
</feature>
<keyword evidence="3" id="KW-1185">Reference proteome</keyword>
<dbReference type="Proteomes" id="UP000002668">
    <property type="component" value="Genome"/>
</dbReference>
<feature type="region of interest" description="Disordered" evidence="1">
    <location>
        <begin position="242"/>
        <end position="312"/>
    </location>
</feature>
<feature type="compositionally biased region" description="Acidic residues" evidence="1">
    <location>
        <begin position="267"/>
        <end position="279"/>
    </location>
</feature>
<feature type="compositionally biased region" description="Polar residues" evidence="1">
    <location>
        <begin position="39"/>
        <end position="51"/>
    </location>
</feature>
<proteinExistence type="predicted"/>
<accession>E5ACK7</accession>
<feature type="compositionally biased region" description="Polar residues" evidence="1">
    <location>
        <begin position="73"/>
        <end position="83"/>
    </location>
</feature>
<reference evidence="3" key="1">
    <citation type="journal article" date="2011" name="Nat. Commun.">
        <title>Effector diversification within compartments of the Leptosphaeria maculans genome affected by Repeat-Induced Point mutations.</title>
        <authorList>
            <person name="Rouxel T."/>
            <person name="Grandaubert J."/>
            <person name="Hane J.K."/>
            <person name="Hoede C."/>
            <person name="van de Wouw A.P."/>
            <person name="Couloux A."/>
            <person name="Dominguez V."/>
            <person name="Anthouard V."/>
            <person name="Bally P."/>
            <person name="Bourras S."/>
            <person name="Cozijnsen A.J."/>
            <person name="Ciuffetti L.M."/>
            <person name="Degrave A."/>
            <person name="Dilmaghani A."/>
            <person name="Duret L."/>
            <person name="Fudal I."/>
            <person name="Goodwin S.B."/>
            <person name="Gout L."/>
            <person name="Glaser N."/>
            <person name="Linglin J."/>
            <person name="Kema G.H.J."/>
            <person name="Lapalu N."/>
            <person name="Lawrence C.B."/>
            <person name="May K."/>
            <person name="Meyer M."/>
            <person name="Ollivier B."/>
            <person name="Poulain J."/>
            <person name="Schoch C.L."/>
            <person name="Simon A."/>
            <person name="Spatafora J.W."/>
            <person name="Stachowiak A."/>
            <person name="Turgeon B.G."/>
            <person name="Tyler B.M."/>
            <person name="Vincent D."/>
            <person name="Weissenbach J."/>
            <person name="Amselem J."/>
            <person name="Quesneville H."/>
            <person name="Oliver R.P."/>
            <person name="Wincker P."/>
            <person name="Balesdent M.-H."/>
            <person name="Howlett B.J."/>
        </authorList>
    </citation>
    <scope>NUCLEOTIDE SEQUENCE [LARGE SCALE GENOMIC DNA]</scope>
    <source>
        <strain evidence="3">JN3 / isolate v23.1.3 / race Av1-4-5-6-7-8</strain>
    </source>
</reference>
<dbReference type="InParanoid" id="E5ACK7"/>
<evidence type="ECO:0000313" key="3">
    <source>
        <dbReference type="Proteomes" id="UP000002668"/>
    </source>
</evidence>
<feature type="compositionally biased region" description="Basic and acidic residues" evidence="1">
    <location>
        <begin position="55"/>
        <end position="68"/>
    </location>
</feature>
<sequence length="312" mass="34639">MHRKDSGFVEFHASKSCCKDSSADQSSNLATTPRRKHCNNPTNSLPSSKITSKPKHMDTERPASERRSRPARQTSTISSGDSTTKSKSRGYSSKPSSRRTSCTIVDPSRPARHYRMKSSQSVPAAAGQDIDDVLALHFRSCSLFTNPSYQCASGLPSPTLSQRPGPTYSSGPLRYSIDEMRANQAPVLPEDSEDTMAAASKTNTTMHWTSPCSRKREYERIDRANSGIRGLLRKALPRSLSGPQEKFYEKDQSDAGSVRRYRLGDVNDGDAENDDDDDNNNSITTEKLPSRNQTRGLQRPVSRQRKPSWGCF</sequence>
<dbReference type="VEuPathDB" id="FungiDB:LEMA_P009960.1"/>
<evidence type="ECO:0000256" key="1">
    <source>
        <dbReference type="SAM" id="MobiDB-lite"/>
    </source>
</evidence>
<name>E5ACK7_LEPMJ</name>
<dbReference type="OMA" id="VAPRCFQ"/>
<dbReference type="RefSeq" id="XP_003845688.1">
    <property type="nucleotide sequence ID" value="XM_003845640.1"/>
</dbReference>
<dbReference type="OrthoDB" id="5366332at2759"/>
<organism evidence="2 3">
    <name type="scientific">Leptosphaeria maculans (strain JN3 / isolate v23.1.3 / race Av1-4-5-6-7-8)</name>
    <name type="common">Blackleg fungus</name>
    <name type="synonym">Phoma lingam</name>
    <dbReference type="NCBI Taxonomy" id="985895"/>
    <lineage>
        <taxon>Eukaryota</taxon>
        <taxon>Fungi</taxon>
        <taxon>Dikarya</taxon>
        <taxon>Ascomycota</taxon>
        <taxon>Pezizomycotina</taxon>
        <taxon>Dothideomycetes</taxon>
        <taxon>Pleosporomycetidae</taxon>
        <taxon>Pleosporales</taxon>
        <taxon>Pleosporineae</taxon>
        <taxon>Leptosphaeriaceae</taxon>
        <taxon>Plenodomus</taxon>
        <taxon>Plenodomus lingam/Leptosphaeria maculans species complex</taxon>
    </lineage>
</organism>
<gene>
    <name evidence="2" type="ORF">LEMA_P009960.1</name>
</gene>
<dbReference type="eggNOG" id="ENOG502T27G">
    <property type="taxonomic scope" value="Eukaryota"/>
</dbReference>
<dbReference type="GeneID" id="13286514"/>
<evidence type="ECO:0000313" key="2">
    <source>
        <dbReference type="EMBL" id="CBY02209.1"/>
    </source>
</evidence>
<dbReference type="EMBL" id="FP929139">
    <property type="protein sequence ID" value="CBY02209.1"/>
    <property type="molecule type" value="Genomic_DNA"/>
</dbReference>